<dbReference type="GO" id="GO:0005634">
    <property type="term" value="C:nucleus"/>
    <property type="evidence" value="ECO:0007669"/>
    <property type="project" value="TreeGrafter"/>
</dbReference>
<dbReference type="PROSITE" id="PS51897">
    <property type="entry name" value="ANNEXIN_2"/>
    <property type="match status" value="4"/>
</dbReference>
<feature type="compositionally biased region" description="Low complexity" evidence="5">
    <location>
        <begin position="143"/>
        <end position="160"/>
    </location>
</feature>
<dbReference type="SMART" id="SM00335">
    <property type="entry name" value="ANX"/>
    <property type="match status" value="4"/>
</dbReference>
<evidence type="ECO:0000313" key="6">
    <source>
        <dbReference type="EMBL" id="KAJ5538293.1"/>
    </source>
</evidence>
<proteinExistence type="inferred from homology"/>
<feature type="region of interest" description="Disordered" evidence="5">
    <location>
        <begin position="1"/>
        <end position="201"/>
    </location>
</feature>
<comment type="caution">
    <text evidence="6">The sequence shown here is derived from an EMBL/GenBank/DDBJ whole genome shotgun (WGS) entry which is preliminary data.</text>
</comment>
<feature type="compositionally biased region" description="Polar residues" evidence="5">
    <location>
        <begin position="125"/>
        <end position="137"/>
    </location>
</feature>
<evidence type="ECO:0000256" key="3">
    <source>
        <dbReference type="ARBA" id="ARBA00023216"/>
    </source>
</evidence>
<dbReference type="PROSITE" id="PS00223">
    <property type="entry name" value="ANNEXIN_1"/>
    <property type="match status" value="1"/>
</dbReference>
<keyword evidence="4" id="KW-0111">Calcium/phospholipid-binding</keyword>
<dbReference type="InterPro" id="IPR001464">
    <property type="entry name" value="Annexin"/>
</dbReference>
<dbReference type="GO" id="GO:0005544">
    <property type="term" value="F:calcium-dependent phospholipid binding"/>
    <property type="evidence" value="ECO:0007669"/>
    <property type="project" value="UniProtKB-KW"/>
</dbReference>
<keyword evidence="7" id="KW-1185">Reference proteome</keyword>
<dbReference type="PANTHER" id="PTHR10502:SF102">
    <property type="entry name" value="ANNEXIN B11"/>
    <property type="match status" value="1"/>
</dbReference>
<feature type="compositionally biased region" description="Low complexity" evidence="5">
    <location>
        <begin position="14"/>
        <end position="96"/>
    </location>
</feature>
<evidence type="ECO:0000256" key="2">
    <source>
        <dbReference type="ARBA" id="ARBA00022737"/>
    </source>
</evidence>
<dbReference type="Proteomes" id="UP001220324">
    <property type="component" value="Unassembled WGS sequence"/>
</dbReference>
<dbReference type="InterPro" id="IPR009117">
    <property type="entry name" value="ANX14"/>
</dbReference>
<evidence type="ECO:0000256" key="1">
    <source>
        <dbReference type="ARBA" id="ARBA00007831"/>
    </source>
</evidence>
<sequence>MSYNPPQQPPYPPHGQGQSFQGQGFQQHPQPQYGQQPQHQYPPQSGGYMPSPGAPQQQYPPAQSGCYVHGPGAPQQQYSPPQPGGYSNPNPSAPQQQYPPPQPGGYVHGPGAPQQQHPPPQPGGYNSNPNAPQQGYHQPQHVPYGQQPYAPQGQYPQSGPNLGAHAYAPPPMPVSNAPGHAPQYAHPQQPQLPSLGYDPNAIAMGDYTREADSLRRAMKGFGTDDKTLIMVLAPLDPLQMAAVRAAYSKGHRRDLHKDIESETSGHFEEGLLAIVDGPLQYDASSTREAVKGVGTKEWILNDVLLGRSNADINAIKTAYEHSFHRSLVQDVKDDLSMKTADLFTAVLRGNRQDEHAPINHQTIESSARAIHETTAGRVVNDATEICAIFARSSDAELRAINHAFQERYHLSLEKHIKECFSGHLEDALVHILRSATDPVMRDACLINSCIGSADELLVSRIVRLHWNRPHMNQVKLAYRHKFGKDLVSRVRSEVEGDCGRLLVALLE</sequence>
<organism evidence="6 7">
    <name type="scientific">Penicillium frequentans</name>
    <dbReference type="NCBI Taxonomy" id="3151616"/>
    <lineage>
        <taxon>Eukaryota</taxon>
        <taxon>Fungi</taxon>
        <taxon>Dikarya</taxon>
        <taxon>Ascomycota</taxon>
        <taxon>Pezizomycotina</taxon>
        <taxon>Eurotiomycetes</taxon>
        <taxon>Eurotiomycetidae</taxon>
        <taxon>Eurotiales</taxon>
        <taxon>Aspergillaceae</taxon>
        <taxon>Penicillium</taxon>
    </lineage>
</organism>
<feature type="compositionally biased region" description="Low complexity" evidence="5">
    <location>
        <begin position="177"/>
        <end position="191"/>
    </location>
</feature>
<name>A0AAD6CTB9_9EURO</name>
<keyword evidence="2 4" id="KW-0677">Repeat</keyword>
<dbReference type="GO" id="GO:0005886">
    <property type="term" value="C:plasma membrane"/>
    <property type="evidence" value="ECO:0007669"/>
    <property type="project" value="TreeGrafter"/>
</dbReference>
<keyword evidence="3 4" id="KW-0041">Annexin</keyword>
<accession>A0AAD6CTB9</accession>
<dbReference type="PRINTS" id="PR00196">
    <property type="entry name" value="ANNEXIN"/>
</dbReference>
<comment type="domain">
    <text evidence="4">A pair of annexin repeats may form one binding site for calcium and phospholipid.</text>
</comment>
<dbReference type="GO" id="GO:0005509">
    <property type="term" value="F:calcium ion binding"/>
    <property type="evidence" value="ECO:0007669"/>
    <property type="project" value="InterPro"/>
</dbReference>
<dbReference type="PRINTS" id="PR01813">
    <property type="entry name" value="ANNEXINFUNGI"/>
</dbReference>
<feature type="compositionally biased region" description="Pro residues" evidence="5">
    <location>
        <begin position="1"/>
        <end position="13"/>
    </location>
</feature>
<dbReference type="InterPro" id="IPR018252">
    <property type="entry name" value="Annexin_repeat_CS"/>
</dbReference>
<evidence type="ECO:0000313" key="7">
    <source>
        <dbReference type="Proteomes" id="UP001220324"/>
    </source>
</evidence>
<keyword evidence="4" id="KW-0106">Calcium</keyword>
<dbReference type="GO" id="GO:0001786">
    <property type="term" value="F:phosphatidylserine binding"/>
    <property type="evidence" value="ECO:0007669"/>
    <property type="project" value="TreeGrafter"/>
</dbReference>
<dbReference type="EMBL" id="JAQIZZ010000006">
    <property type="protein sequence ID" value="KAJ5538293.1"/>
    <property type="molecule type" value="Genomic_DNA"/>
</dbReference>
<dbReference type="SUPFAM" id="SSF47874">
    <property type="entry name" value="Annexin"/>
    <property type="match status" value="1"/>
</dbReference>
<dbReference type="PANTHER" id="PTHR10502">
    <property type="entry name" value="ANNEXIN"/>
    <property type="match status" value="1"/>
</dbReference>
<gene>
    <name evidence="6" type="ORF">N7494_007772</name>
</gene>
<dbReference type="FunFam" id="1.10.220.10:FF:000005">
    <property type="entry name" value="Annexin"/>
    <property type="match status" value="1"/>
</dbReference>
<dbReference type="Pfam" id="PF00191">
    <property type="entry name" value="Annexin"/>
    <property type="match status" value="4"/>
</dbReference>
<evidence type="ECO:0000256" key="5">
    <source>
        <dbReference type="SAM" id="MobiDB-lite"/>
    </source>
</evidence>
<dbReference type="GO" id="GO:0012506">
    <property type="term" value="C:vesicle membrane"/>
    <property type="evidence" value="ECO:0007669"/>
    <property type="project" value="TreeGrafter"/>
</dbReference>
<dbReference type="InterPro" id="IPR018502">
    <property type="entry name" value="Annexin_repeat"/>
</dbReference>
<dbReference type="GO" id="GO:0005737">
    <property type="term" value="C:cytoplasm"/>
    <property type="evidence" value="ECO:0007669"/>
    <property type="project" value="TreeGrafter"/>
</dbReference>
<dbReference type="AlphaFoldDB" id="A0AAD6CTB9"/>
<evidence type="ECO:0000256" key="4">
    <source>
        <dbReference type="RuleBase" id="RU003540"/>
    </source>
</evidence>
<reference evidence="6 7" key="1">
    <citation type="journal article" date="2023" name="IMA Fungus">
        <title>Comparative genomic study of the Penicillium genus elucidates a diverse pangenome and 15 lateral gene transfer events.</title>
        <authorList>
            <person name="Petersen C."/>
            <person name="Sorensen T."/>
            <person name="Nielsen M.R."/>
            <person name="Sondergaard T.E."/>
            <person name="Sorensen J.L."/>
            <person name="Fitzpatrick D.A."/>
            <person name="Frisvad J.C."/>
            <person name="Nielsen K.L."/>
        </authorList>
    </citation>
    <scope>NUCLEOTIDE SEQUENCE [LARGE SCALE GENOMIC DNA]</scope>
    <source>
        <strain evidence="6 7">IBT 35679</strain>
    </source>
</reference>
<comment type="similarity">
    <text evidence="1 4">Belongs to the annexin family.</text>
</comment>
<dbReference type="Gene3D" id="1.10.220.10">
    <property type="entry name" value="Annexin"/>
    <property type="match status" value="4"/>
</dbReference>
<dbReference type="InterPro" id="IPR037104">
    <property type="entry name" value="Annexin_sf"/>
</dbReference>
<protein>
    <recommendedName>
        <fullName evidence="4">Annexin</fullName>
    </recommendedName>
</protein>